<gene>
    <name evidence="1" type="ORF">My1_136</name>
</gene>
<dbReference type="InterPro" id="IPR056389">
    <property type="entry name" value="Baseplate_tube_p140"/>
</dbReference>
<accession>J9QGS4</accession>
<protein>
    <submittedName>
        <fullName evidence="1">Putative minor tail protein</fullName>
    </submittedName>
</protein>
<dbReference type="KEGG" id="vg:13826838"/>
<dbReference type="GeneID" id="13826838"/>
<evidence type="ECO:0000313" key="2">
    <source>
        <dbReference type="Proteomes" id="UP000006280"/>
    </source>
</evidence>
<dbReference type="Proteomes" id="UP000006280">
    <property type="component" value="Segment"/>
</dbReference>
<dbReference type="RefSeq" id="YP_006906388.1">
    <property type="nucleotide sequence ID" value="NC_018837.1"/>
</dbReference>
<keyword evidence="2" id="KW-1185">Reference proteome</keyword>
<dbReference type="EMBL" id="JX195166">
    <property type="protein sequence ID" value="AFQ22295.1"/>
    <property type="molecule type" value="Genomic_DNA"/>
</dbReference>
<reference evidence="1 2" key="1">
    <citation type="journal article" date="2012" name="J. Virol.">
        <title>Complete Genome Sequence of Pectobacterium carotovorum subsp. carotovorum Bacteriophage My1.</title>
        <authorList>
            <person name="Lee D.H."/>
            <person name="Lee J.H."/>
            <person name="Shin H."/>
            <person name="Ji S."/>
            <person name="Roh E."/>
            <person name="Jung K."/>
            <person name="Ryu S."/>
            <person name="Choi J."/>
            <person name="Heu S."/>
        </authorList>
    </citation>
    <scope>NUCLEOTIDE SEQUENCE [LARGE SCALE GENOMIC DNA]</scope>
</reference>
<sequence length="295" mass="33117">MIYPILRESRVVVEDRGRVFSFNALSTYSTSIAYEEYKTTRRTLHKRTNYSHSNIVAQEVSAISLQINFTDLGSESILFDWLGLEKEAGIFVLPKFSSNIEPKMVTIYITTEGGESVQFDNCFLSSIDFTLDKQIPVLIAGFESGKFSETSSPPHPSILQGGVAPFYPGSASSNGRQLPGFISAAISLQQQCSWRDNRSIHDIGTIYNRKRAYVNELNSSAIVALYYIKGSAGVDELLPEYAPITITNNNIQVDFPLARITKRLEFAEVFRVEYDIIPTENSDPVTITLRRNRND</sequence>
<name>J9QGS4_9CAUD</name>
<proteinExistence type="predicted"/>
<evidence type="ECO:0000313" key="1">
    <source>
        <dbReference type="EMBL" id="AFQ22295.1"/>
    </source>
</evidence>
<organism evidence="1 2">
    <name type="scientific">Pectobacterium phage My1</name>
    <dbReference type="NCBI Taxonomy" id="1204539"/>
    <lineage>
        <taxon>Viruses</taxon>
        <taxon>Duplodnaviria</taxon>
        <taxon>Heunggongvirae</taxon>
        <taxon>Uroviricota</taxon>
        <taxon>Caudoviricetes</taxon>
        <taxon>Demerecviridae</taxon>
        <taxon>Mccorquodalevirinae</taxon>
        <taxon>Myunavirus</taxon>
        <taxon>Myunavirus My1</taxon>
    </lineage>
</organism>
<dbReference type="OrthoDB" id="4730at10239"/>
<dbReference type="Pfam" id="PF23779">
    <property type="entry name" value="Baseplate_Tube_p140"/>
    <property type="match status" value="1"/>
</dbReference>